<proteinExistence type="inferred from homology"/>
<dbReference type="EMBL" id="GCKF01037883">
    <property type="protein sequence ID" value="JAG96308.1"/>
    <property type="molecule type" value="Transcribed_RNA"/>
</dbReference>
<dbReference type="SUPFAM" id="SSF52499">
    <property type="entry name" value="Isochorismatase-like hydrolases"/>
    <property type="match status" value="1"/>
</dbReference>
<dbReference type="InterPro" id="IPR044717">
    <property type="entry name" value="NIC1"/>
</dbReference>
<reference evidence="3" key="1">
    <citation type="submission" date="2015-03" db="EMBL/GenBank/DDBJ databases">
        <title>A transcriptome of Araucaria cunninghamii, an australian fine timber species.</title>
        <authorList>
            <person name="Jing Yi C.J.Y."/>
            <person name="Yin San L.Y.S."/>
            <person name="Abdul Karim S.S."/>
            <person name="Wan Azmi N.N."/>
            <person name="Hercus R.R."/>
            <person name="Croft L.L."/>
        </authorList>
    </citation>
    <scope>NUCLEOTIDE SEQUENCE</scope>
    <source>
        <strain evidence="3">MI0301</strain>
        <tissue evidence="3">Leaf</tissue>
    </source>
</reference>
<dbReference type="Pfam" id="PF00857">
    <property type="entry name" value="Isochorismatase"/>
    <property type="match status" value="1"/>
</dbReference>
<dbReference type="AlphaFoldDB" id="A0A0D6R208"/>
<organism evidence="3">
    <name type="scientific">Araucaria cunninghamii</name>
    <name type="common">Hoop pine</name>
    <name type="synonym">Moreton Bay pine</name>
    <dbReference type="NCBI Taxonomy" id="56994"/>
    <lineage>
        <taxon>Eukaryota</taxon>
        <taxon>Viridiplantae</taxon>
        <taxon>Streptophyta</taxon>
        <taxon>Embryophyta</taxon>
        <taxon>Tracheophyta</taxon>
        <taxon>Spermatophyta</taxon>
        <taxon>Pinopsida</taxon>
        <taxon>Pinidae</taxon>
        <taxon>Conifers II</taxon>
        <taxon>Araucariales</taxon>
        <taxon>Araucariaceae</taxon>
        <taxon>Araucaria</taxon>
    </lineage>
</organism>
<evidence type="ECO:0000256" key="1">
    <source>
        <dbReference type="ARBA" id="ARBA00006336"/>
    </source>
</evidence>
<accession>A0A0D6R208</accession>
<dbReference type="PANTHER" id="PTHR47297">
    <property type="match status" value="1"/>
</dbReference>
<dbReference type="InterPro" id="IPR000868">
    <property type="entry name" value="Isochorismatase-like_dom"/>
</dbReference>
<evidence type="ECO:0000259" key="2">
    <source>
        <dbReference type="Pfam" id="PF00857"/>
    </source>
</evidence>
<protein>
    <recommendedName>
        <fullName evidence="2">Isochorismatase-like domain-containing protein</fullName>
    </recommendedName>
</protein>
<dbReference type="PANTHER" id="PTHR47297:SF2">
    <property type="entry name" value="OS02G0606800 PROTEIN"/>
    <property type="match status" value="1"/>
</dbReference>
<dbReference type="InterPro" id="IPR036380">
    <property type="entry name" value="Isochorismatase-like_sf"/>
</dbReference>
<evidence type="ECO:0000313" key="3">
    <source>
        <dbReference type="EMBL" id="JAG96308.1"/>
    </source>
</evidence>
<sequence>MGPQLLEQLQADLPIGEGHLVLPRENKKTGLVLVDIVNGFCTVGFGNLAPQVPNEQITVMVEESVRLAKEFSARKWPMLAFVDTHYPDKPEPPYPPHCIVGTREENLVPALEWLEKDPHAVIKPKDCINGFIGCIQNDGSNSFVDWVKANEIQVVLVTGICTDICVLDFVVTVLSARNRGLIPPLEEVVVYSQGCATYDLPIDVAKTINGAFPHPQEETHHMGLYFAKSRGAEIVKEVSFR</sequence>
<comment type="similarity">
    <text evidence="1">Belongs to the isochorismatase family.</text>
</comment>
<dbReference type="Gene3D" id="3.40.50.850">
    <property type="entry name" value="Isochorismatase-like"/>
    <property type="match status" value="1"/>
</dbReference>
<dbReference type="GO" id="GO:0019365">
    <property type="term" value="P:pyridine nucleotide salvage"/>
    <property type="evidence" value="ECO:0007669"/>
    <property type="project" value="InterPro"/>
</dbReference>
<dbReference type="GO" id="GO:0008936">
    <property type="term" value="F:nicotinamidase activity"/>
    <property type="evidence" value="ECO:0007669"/>
    <property type="project" value="InterPro"/>
</dbReference>
<dbReference type="CDD" id="cd00431">
    <property type="entry name" value="cysteine_hydrolases"/>
    <property type="match status" value="1"/>
</dbReference>
<feature type="domain" description="Isochorismatase-like" evidence="2">
    <location>
        <begin position="30"/>
        <end position="199"/>
    </location>
</feature>
<name>A0A0D6R208_ARACU</name>